<reference evidence="1" key="5">
    <citation type="submission" date="2025-09" db="UniProtKB">
        <authorList>
            <consortium name="Ensembl"/>
        </authorList>
    </citation>
    <scope>IDENTIFICATION</scope>
</reference>
<dbReference type="InParanoid" id="A0A4W3JMM0"/>
<proteinExistence type="predicted"/>
<organism evidence="1 2">
    <name type="scientific">Callorhinchus milii</name>
    <name type="common">Ghost shark</name>
    <dbReference type="NCBI Taxonomy" id="7868"/>
    <lineage>
        <taxon>Eukaryota</taxon>
        <taxon>Metazoa</taxon>
        <taxon>Chordata</taxon>
        <taxon>Craniata</taxon>
        <taxon>Vertebrata</taxon>
        <taxon>Chondrichthyes</taxon>
        <taxon>Holocephali</taxon>
        <taxon>Chimaeriformes</taxon>
        <taxon>Callorhinchidae</taxon>
        <taxon>Callorhinchus</taxon>
    </lineage>
</organism>
<dbReference type="Proteomes" id="UP000314986">
    <property type="component" value="Unassembled WGS sequence"/>
</dbReference>
<keyword evidence="2" id="KW-1185">Reference proteome</keyword>
<reference evidence="1" key="4">
    <citation type="submission" date="2025-08" db="UniProtKB">
        <authorList>
            <consortium name="Ensembl"/>
        </authorList>
    </citation>
    <scope>IDENTIFICATION</scope>
</reference>
<evidence type="ECO:0000313" key="1">
    <source>
        <dbReference type="Ensembl" id="ENSCMIP00000039293.1"/>
    </source>
</evidence>
<evidence type="ECO:0000313" key="2">
    <source>
        <dbReference type="Proteomes" id="UP000314986"/>
    </source>
</evidence>
<sequence length="101" mass="11653">HSYLYFLHPFSRAFSLSAPTHQNSIPEILRRPPDVIGNVNLNCIVNLYCIIYRPSRQDVSKVFNFPAFLQIGAFLQISALKESRNLGFKTEFKNFLTSFII</sequence>
<dbReference type="Ensembl" id="ENSCMIT00000039860.1">
    <property type="protein sequence ID" value="ENSCMIP00000039293.1"/>
    <property type="gene ID" value="ENSCMIG00000016467.1"/>
</dbReference>
<accession>A0A4W3JMM0</accession>
<reference evidence="2" key="1">
    <citation type="journal article" date="2006" name="Science">
        <title>Ancient noncoding elements conserved in the human genome.</title>
        <authorList>
            <person name="Venkatesh B."/>
            <person name="Kirkness E.F."/>
            <person name="Loh Y.H."/>
            <person name="Halpern A.L."/>
            <person name="Lee A.P."/>
            <person name="Johnson J."/>
            <person name="Dandona N."/>
            <person name="Viswanathan L.D."/>
            <person name="Tay A."/>
            <person name="Venter J.C."/>
            <person name="Strausberg R.L."/>
            <person name="Brenner S."/>
        </authorList>
    </citation>
    <scope>NUCLEOTIDE SEQUENCE [LARGE SCALE GENOMIC DNA]</scope>
</reference>
<reference evidence="2" key="3">
    <citation type="journal article" date="2014" name="Nature">
        <title>Elephant shark genome provides unique insights into gnathostome evolution.</title>
        <authorList>
            <consortium name="International Elephant Shark Genome Sequencing Consortium"/>
            <person name="Venkatesh B."/>
            <person name="Lee A.P."/>
            <person name="Ravi V."/>
            <person name="Maurya A.K."/>
            <person name="Lian M.M."/>
            <person name="Swann J.B."/>
            <person name="Ohta Y."/>
            <person name="Flajnik M.F."/>
            <person name="Sutoh Y."/>
            <person name="Kasahara M."/>
            <person name="Hoon S."/>
            <person name="Gangu V."/>
            <person name="Roy S.W."/>
            <person name="Irimia M."/>
            <person name="Korzh V."/>
            <person name="Kondrychyn I."/>
            <person name="Lim Z.W."/>
            <person name="Tay B.H."/>
            <person name="Tohari S."/>
            <person name="Kong K.W."/>
            <person name="Ho S."/>
            <person name="Lorente-Galdos B."/>
            <person name="Quilez J."/>
            <person name="Marques-Bonet T."/>
            <person name="Raney B.J."/>
            <person name="Ingham P.W."/>
            <person name="Tay A."/>
            <person name="Hillier L.W."/>
            <person name="Minx P."/>
            <person name="Boehm T."/>
            <person name="Wilson R.K."/>
            <person name="Brenner S."/>
            <person name="Warren W.C."/>
        </authorList>
    </citation>
    <scope>NUCLEOTIDE SEQUENCE [LARGE SCALE GENOMIC DNA]</scope>
</reference>
<name>A0A4W3JMM0_CALMI</name>
<protein>
    <submittedName>
        <fullName evidence="1">Uncharacterized protein</fullName>
    </submittedName>
</protein>
<dbReference type="AlphaFoldDB" id="A0A4W3JMM0"/>
<reference evidence="2" key="2">
    <citation type="journal article" date="2007" name="PLoS Biol.">
        <title>Survey sequencing and comparative analysis of the elephant shark (Callorhinchus milii) genome.</title>
        <authorList>
            <person name="Venkatesh B."/>
            <person name="Kirkness E.F."/>
            <person name="Loh Y.H."/>
            <person name="Halpern A.L."/>
            <person name="Lee A.P."/>
            <person name="Johnson J."/>
            <person name="Dandona N."/>
            <person name="Viswanathan L.D."/>
            <person name="Tay A."/>
            <person name="Venter J.C."/>
            <person name="Strausberg R.L."/>
            <person name="Brenner S."/>
        </authorList>
    </citation>
    <scope>NUCLEOTIDE SEQUENCE [LARGE SCALE GENOMIC DNA]</scope>
</reference>